<feature type="region of interest" description="Disordered" evidence="1">
    <location>
        <begin position="215"/>
        <end position="248"/>
    </location>
</feature>
<dbReference type="Proteomes" id="UP000033140">
    <property type="component" value="Unassembled WGS sequence"/>
</dbReference>
<accession>A0A0E9NQR1</accession>
<feature type="region of interest" description="Disordered" evidence="1">
    <location>
        <begin position="84"/>
        <end position="128"/>
    </location>
</feature>
<evidence type="ECO:0000313" key="3">
    <source>
        <dbReference type="Proteomes" id="UP000033140"/>
    </source>
</evidence>
<proteinExistence type="predicted"/>
<organism evidence="2 3">
    <name type="scientific">Saitoella complicata (strain BCRC 22490 / CBS 7301 / JCM 7358 / NBRC 10748 / NRRL Y-17804)</name>
    <dbReference type="NCBI Taxonomy" id="698492"/>
    <lineage>
        <taxon>Eukaryota</taxon>
        <taxon>Fungi</taxon>
        <taxon>Dikarya</taxon>
        <taxon>Ascomycota</taxon>
        <taxon>Taphrinomycotina</taxon>
        <taxon>Taphrinomycotina incertae sedis</taxon>
        <taxon>Saitoella</taxon>
    </lineage>
</organism>
<comment type="caution">
    <text evidence="2">The sequence shown here is derived from an EMBL/GenBank/DDBJ whole genome shotgun (WGS) entry which is preliminary data.</text>
</comment>
<reference evidence="2 3" key="3">
    <citation type="journal article" date="2015" name="Genome Announc.">
        <title>Draft Genome Sequence of the Archiascomycetous Yeast Saitoella complicata.</title>
        <authorList>
            <person name="Yamauchi K."/>
            <person name="Kondo S."/>
            <person name="Hamamoto M."/>
            <person name="Takahashi Y."/>
            <person name="Ogura Y."/>
            <person name="Hayashi T."/>
            <person name="Nishida H."/>
        </authorList>
    </citation>
    <scope>NUCLEOTIDE SEQUENCE [LARGE SCALE GENOMIC DNA]</scope>
    <source>
        <strain evidence="2 3">NRRL Y-17804</strain>
    </source>
</reference>
<dbReference type="EMBL" id="BACD03000052">
    <property type="protein sequence ID" value="GAO51760.1"/>
    <property type="molecule type" value="Genomic_DNA"/>
</dbReference>
<feature type="region of interest" description="Disordered" evidence="1">
    <location>
        <begin position="140"/>
        <end position="167"/>
    </location>
</feature>
<keyword evidence="3" id="KW-1185">Reference proteome</keyword>
<protein>
    <submittedName>
        <fullName evidence="2">Uncharacterized protein</fullName>
    </submittedName>
</protein>
<feature type="compositionally biased region" description="Polar residues" evidence="1">
    <location>
        <begin position="140"/>
        <end position="153"/>
    </location>
</feature>
<name>A0A0E9NQR1_SAICN</name>
<evidence type="ECO:0000256" key="1">
    <source>
        <dbReference type="SAM" id="MobiDB-lite"/>
    </source>
</evidence>
<sequence>MPQECFFESHLLDQRALLVKAASDNRSDVTCFASDGEVPKTHHQRTPTLYHSPSHQSFYTTTYTCHHQPTTMTIKDSFKKLIHKRSGSLDSSHSQTSSSPTAAEKGKGRADPSPQSSPNAQRKRTSLQHDTIHEDSELANQTQNMGLNSPTRQRVNKDLPAAPAPTTTLLQPNASIVGAAQAAGAVGAGAGGSVPVPAGAERTPIADQFMSQVPTTRLEGDNPKHPRSAEPTPPSTAAPALRESPTLAQESRFESGVGSLTAEEWIASRAQPNTTDLTSTIAPPVIHETVIPHEREEFTQVITRDRHVTHVQPLVVPVLERVFLPPIHVLEKEDGRWYELDSDRINAKYGLTPVEWRGVEGVKVIEVVKKESATNDVYNRIEDFIEVQTSSLKEATEVELSIAREVVRRHALLVVERQWHEVAVEEGRPDVLSTTGIVEPVGLGVARGVSVGAGGGYVLPKTGIEGVEGFEGEGRIAPGRLWRHEVSERKEDGVRV</sequence>
<evidence type="ECO:0000313" key="2">
    <source>
        <dbReference type="EMBL" id="GAO51760.1"/>
    </source>
</evidence>
<reference evidence="2 3" key="2">
    <citation type="journal article" date="2014" name="J. Gen. Appl. Microbiol.">
        <title>The early diverging ascomycetous budding yeast Saitoella complicata has three histone deacetylases belonging to the Clr6, Hos2, and Rpd3 lineages.</title>
        <authorList>
            <person name="Nishida H."/>
            <person name="Matsumoto T."/>
            <person name="Kondo S."/>
            <person name="Hamamoto M."/>
            <person name="Yoshikawa H."/>
        </authorList>
    </citation>
    <scope>NUCLEOTIDE SEQUENCE [LARGE SCALE GENOMIC DNA]</scope>
    <source>
        <strain evidence="2 3">NRRL Y-17804</strain>
    </source>
</reference>
<gene>
    <name evidence="2" type="ORF">G7K_5853-t1</name>
</gene>
<dbReference type="AlphaFoldDB" id="A0A0E9NQR1"/>
<reference evidence="2 3" key="1">
    <citation type="journal article" date="2011" name="J. Gen. Appl. Microbiol.">
        <title>Draft genome sequencing of the enigmatic yeast Saitoella complicata.</title>
        <authorList>
            <person name="Nishida H."/>
            <person name="Hamamoto M."/>
            <person name="Sugiyama J."/>
        </authorList>
    </citation>
    <scope>NUCLEOTIDE SEQUENCE [LARGE SCALE GENOMIC DNA]</scope>
    <source>
        <strain evidence="2 3">NRRL Y-17804</strain>
    </source>
</reference>
<feature type="compositionally biased region" description="Low complexity" evidence="1">
    <location>
        <begin position="88"/>
        <end position="99"/>
    </location>
</feature>
<feature type="compositionally biased region" description="Basic and acidic residues" evidence="1">
    <location>
        <begin position="218"/>
        <end position="228"/>
    </location>
</feature>